<dbReference type="Pfam" id="PF02515">
    <property type="entry name" value="CoA_transf_3"/>
    <property type="match status" value="1"/>
</dbReference>
<dbReference type="RefSeq" id="WP_100544246.1">
    <property type="nucleotide sequence ID" value="NZ_PHQY01000655.1"/>
</dbReference>
<dbReference type="AlphaFoldDB" id="A0A2M9Q2S6"/>
<dbReference type="InterPro" id="IPR044855">
    <property type="entry name" value="CoA-Trfase_III_dom3_sf"/>
</dbReference>
<evidence type="ECO:0000256" key="1">
    <source>
        <dbReference type="ARBA" id="ARBA00022679"/>
    </source>
</evidence>
<keyword evidence="1 2" id="KW-0808">Transferase</keyword>
<organism evidence="2 3">
    <name type="scientific">Lysinibacillus xylanilyticus</name>
    <dbReference type="NCBI Taxonomy" id="582475"/>
    <lineage>
        <taxon>Bacteria</taxon>
        <taxon>Bacillati</taxon>
        <taxon>Bacillota</taxon>
        <taxon>Bacilli</taxon>
        <taxon>Bacillales</taxon>
        <taxon>Bacillaceae</taxon>
        <taxon>Lysinibacillus</taxon>
    </lineage>
</organism>
<sequence>MKLALEGLKVIDLSQVLAGPYCTMVLADMGAEVIKIEKYPNGDDTRTMGPFINEESHMYMMVNRNKKGVCINLKTPEGLELFKELIQSVDVLVENYRPGVTKKLGIDYETLKEINPGLIYCSISGYGQTGPYSQKGGYDIMAQGLSGLMHMTGEAGGRPVKVGFAVNDIAAAQTALQSILMAYIYKLRSGEGQYIDVSLVESGLAWTVWEAAAYFGNGELPERTGTAHRVSAPYQGFKTKDDYILIGAGNQKLWEIFATKVVNRLDWLDNPLFATNYSRAQNVKVLEAEIESELIKHPATHWLQRLNENGVPASPIYSYDQTLNDSHILERGMVLSYEHPVAGPMRTLGFPAKFSQTPGQLMKAAPTLGQHNEDILKSLRVPDEHIEHLKAAKVIHSK</sequence>
<proteinExistence type="predicted"/>
<dbReference type="EMBL" id="PHQY01000655">
    <property type="protein sequence ID" value="PJO42369.1"/>
    <property type="molecule type" value="Genomic_DNA"/>
</dbReference>
<name>A0A2M9Q2S6_9BACI</name>
<dbReference type="InterPro" id="IPR023606">
    <property type="entry name" value="CoA-Trfase_III_dom_1_sf"/>
</dbReference>
<dbReference type="SUPFAM" id="SSF89796">
    <property type="entry name" value="CoA-transferase family III (CaiB/BaiF)"/>
    <property type="match status" value="1"/>
</dbReference>
<dbReference type="Gene3D" id="3.40.50.10540">
    <property type="entry name" value="Crotonobetainyl-coa:carnitine coa-transferase, domain 1"/>
    <property type="match status" value="1"/>
</dbReference>
<reference evidence="2 3" key="1">
    <citation type="submission" date="2017-11" db="EMBL/GenBank/DDBJ databases">
        <title>Bacterial isolate from king chilli rhizosphere.</title>
        <authorList>
            <person name="Takhelmayum P."/>
            <person name="Sarangthem I."/>
        </authorList>
    </citation>
    <scope>NUCLEOTIDE SEQUENCE [LARGE SCALE GENOMIC DNA]</scope>
    <source>
        <strain evidence="3">t26</strain>
    </source>
</reference>
<gene>
    <name evidence="2" type="ORF">CWD94_18055</name>
</gene>
<dbReference type="Proteomes" id="UP000232101">
    <property type="component" value="Unassembled WGS sequence"/>
</dbReference>
<protein>
    <submittedName>
        <fullName evidence="2">CoA transferase</fullName>
    </submittedName>
</protein>
<dbReference type="InterPro" id="IPR003673">
    <property type="entry name" value="CoA-Trfase_fam_III"/>
</dbReference>
<accession>A0A2M9Q2S6</accession>
<dbReference type="PANTHER" id="PTHR48207">
    <property type="entry name" value="SUCCINATE--HYDROXYMETHYLGLUTARATE COA-TRANSFERASE"/>
    <property type="match status" value="1"/>
</dbReference>
<dbReference type="PANTHER" id="PTHR48207:SF3">
    <property type="entry name" value="SUCCINATE--HYDROXYMETHYLGLUTARATE COA-TRANSFERASE"/>
    <property type="match status" value="1"/>
</dbReference>
<evidence type="ECO:0000313" key="3">
    <source>
        <dbReference type="Proteomes" id="UP000232101"/>
    </source>
</evidence>
<dbReference type="InterPro" id="IPR050483">
    <property type="entry name" value="CoA-transferase_III_domain"/>
</dbReference>
<evidence type="ECO:0000313" key="2">
    <source>
        <dbReference type="EMBL" id="PJO42369.1"/>
    </source>
</evidence>
<comment type="caution">
    <text evidence="2">The sequence shown here is derived from an EMBL/GenBank/DDBJ whole genome shotgun (WGS) entry which is preliminary data.</text>
</comment>
<dbReference type="Gene3D" id="3.30.1540.10">
    <property type="entry name" value="formyl-coa transferase, domain 3"/>
    <property type="match status" value="1"/>
</dbReference>
<dbReference type="STRING" id="582475.ACZ11_17965"/>
<dbReference type="GO" id="GO:0008410">
    <property type="term" value="F:CoA-transferase activity"/>
    <property type="evidence" value="ECO:0007669"/>
    <property type="project" value="TreeGrafter"/>
</dbReference>